<evidence type="ECO:0000313" key="2">
    <source>
        <dbReference type="Proteomes" id="UP000322981"/>
    </source>
</evidence>
<dbReference type="SUPFAM" id="SSF50494">
    <property type="entry name" value="Trypsin-like serine proteases"/>
    <property type="match status" value="1"/>
</dbReference>
<dbReference type="AlphaFoldDB" id="A0A5M8FKS6"/>
<dbReference type="PANTHER" id="PTHR36234">
    <property type="entry name" value="LYSYL ENDOPEPTIDASE"/>
    <property type="match status" value="1"/>
</dbReference>
<dbReference type="PANTHER" id="PTHR36234:SF5">
    <property type="entry name" value="LYSYL ENDOPEPTIDASE"/>
    <property type="match status" value="1"/>
</dbReference>
<dbReference type="InterPro" id="IPR043504">
    <property type="entry name" value="Peptidase_S1_PA_chymotrypsin"/>
</dbReference>
<dbReference type="RefSeq" id="WP_150095001.1">
    <property type="nucleotide sequence ID" value="NZ_VWXX01000071.1"/>
</dbReference>
<comment type="caution">
    <text evidence="1">The sequence shown here is derived from an EMBL/GenBank/DDBJ whole genome shotgun (WGS) entry which is preliminary data.</text>
</comment>
<reference evidence="1 2" key="1">
    <citation type="submission" date="2019-09" db="EMBL/GenBank/DDBJ databases">
        <title>Whole-genome sequence of the purple sulfur bacterium Thiohalocapsa marina DSM 19078.</title>
        <authorList>
            <person name="Kyndt J.A."/>
            <person name="Meyer T.E."/>
        </authorList>
    </citation>
    <scope>NUCLEOTIDE SEQUENCE [LARGE SCALE GENOMIC DNA]</scope>
    <source>
        <strain evidence="1 2">DSM 19078</strain>
    </source>
</reference>
<name>A0A5M8FKS6_9GAMM</name>
<dbReference type="EMBL" id="VWXX01000071">
    <property type="protein sequence ID" value="KAA6181512.1"/>
    <property type="molecule type" value="Genomic_DNA"/>
</dbReference>
<evidence type="ECO:0008006" key="3">
    <source>
        <dbReference type="Google" id="ProtNLM"/>
    </source>
</evidence>
<dbReference type="InterPro" id="IPR009003">
    <property type="entry name" value="Peptidase_S1_PA"/>
</dbReference>
<dbReference type="Proteomes" id="UP000322981">
    <property type="component" value="Unassembled WGS sequence"/>
</dbReference>
<organism evidence="1 2">
    <name type="scientific">Thiohalocapsa marina</name>
    <dbReference type="NCBI Taxonomy" id="424902"/>
    <lineage>
        <taxon>Bacteria</taxon>
        <taxon>Pseudomonadati</taxon>
        <taxon>Pseudomonadota</taxon>
        <taxon>Gammaproteobacteria</taxon>
        <taxon>Chromatiales</taxon>
        <taxon>Chromatiaceae</taxon>
        <taxon>Thiohalocapsa</taxon>
    </lineage>
</organism>
<gene>
    <name evidence="1" type="ORF">F2Q65_19200</name>
</gene>
<keyword evidence="2" id="KW-1185">Reference proteome</keyword>
<sequence length="316" mass="33211">MVLPPLSAPEAERQQALMSGDGRFLIGFGRDVGEPGQGLWRSMPDGQRVLALHLTSPGAAGLRLGLRVANLPHAALLRFSGTWAADVVEIPGAEVNASLTADGAGASEMDKSALFWTPLLQGGTNSLEVVLPAGASANAIEVVPERVSHIFRLPFVATAPEPALEPCHADVACDDGWDAVSRATTLLLFTDDTGDTGGCTGTLLRDADPDTDIPYLLTAHHCISGQPEASSIETVWFYRAGGCDAGPESSEIVRGGADLLYAAKTTDTSFMRLRRPAPAGAVFAAWSTRLPVEGEPVVGIHHPRGDRQKLAHGLLK</sequence>
<dbReference type="OrthoDB" id="9813836at2"/>
<protein>
    <recommendedName>
        <fullName evidence="3">Trypsin-like peptidase domain-containing protein</fullName>
    </recommendedName>
</protein>
<evidence type="ECO:0000313" key="1">
    <source>
        <dbReference type="EMBL" id="KAA6181512.1"/>
    </source>
</evidence>
<dbReference type="Gene3D" id="2.40.10.10">
    <property type="entry name" value="Trypsin-like serine proteases"/>
    <property type="match status" value="1"/>
</dbReference>
<accession>A0A5M8FKS6</accession>
<proteinExistence type="predicted"/>